<gene>
    <name evidence="4" type="ORF">MINT15_09280</name>
</gene>
<accession>A0A837DE02</accession>
<dbReference type="InterPro" id="IPR050832">
    <property type="entry name" value="Bact_Acetyltransf"/>
</dbReference>
<organism evidence="4 5">
    <name type="scientific">Saccharomonospora viridis</name>
    <dbReference type="NCBI Taxonomy" id="1852"/>
    <lineage>
        <taxon>Bacteria</taxon>
        <taxon>Bacillati</taxon>
        <taxon>Actinomycetota</taxon>
        <taxon>Actinomycetes</taxon>
        <taxon>Pseudonocardiales</taxon>
        <taxon>Pseudonocardiaceae</taxon>
        <taxon>Saccharomonospora</taxon>
    </lineage>
</organism>
<name>A0A837DE02_9PSEU</name>
<proteinExistence type="predicted"/>
<dbReference type="Proteomes" id="UP000030848">
    <property type="component" value="Unassembled WGS sequence"/>
</dbReference>
<dbReference type="CDD" id="cd04301">
    <property type="entry name" value="NAT_SF"/>
    <property type="match status" value="1"/>
</dbReference>
<keyword evidence="1 4" id="KW-0808">Transferase</keyword>
<sequence length="154" mass="16914">MDDVTIRLATSEALPTVAALRWEWLLENEDSPAVSREEFVEHFVAWAQANTTSHRCLVAVRGDVVLGMAWLALVQRVPTPQSLSRLSGDVQCVYVVPDERAAGLGGRLVDAVLELAGDLGLERVTVHSSYRAISMYCRHGFTASPRLLQARLSV</sequence>
<dbReference type="AlphaFoldDB" id="A0A837DE02"/>
<dbReference type="SUPFAM" id="SSF55729">
    <property type="entry name" value="Acyl-CoA N-acyltransferases (Nat)"/>
    <property type="match status" value="1"/>
</dbReference>
<feature type="domain" description="N-acetyltransferase" evidence="3">
    <location>
        <begin position="4"/>
        <end position="154"/>
    </location>
</feature>
<evidence type="ECO:0000256" key="2">
    <source>
        <dbReference type="ARBA" id="ARBA00023315"/>
    </source>
</evidence>
<evidence type="ECO:0000259" key="3">
    <source>
        <dbReference type="PROSITE" id="PS51186"/>
    </source>
</evidence>
<dbReference type="OrthoDB" id="4936934at2"/>
<evidence type="ECO:0000313" key="4">
    <source>
        <dbReference type="EMBL" id="KHF44046.1"/>
    </source>
</evidence>
<keyword evidence="2" id="KW-0012">Acyltransferase</keyword>
<evidence type="ECO:0000256" key="1">
    <source>
        <dbReference type="ARBA" id="ARBA00022679"/>
    </source>
</evidence>
<dbReference type="Pfam" id="PF00583">
    <property type="entry name" value="Acetyltransf_1"/>
    <property type="match status" value="1"/>
</dbReference>
<dbReference type="RefSeq" id="WP_037308827.1">
    <property type="nucleotide sequence ID" value="NZ_FOWS01000004.1"/>
</dbReference>
<evidence type="ECO:0000313" key="5">
    <source>
        <dbReference type="Proteomes" id="UP000030848"/>
    </source>
</evidence>
<dbReference type="Gene3D" id="3.40.630.30">
    <property type="match status" value="1"/>
</dbReference>
<dbReference type="EMBL" id="JRZE01000003">
    <property type="protein sequence ID" value="KHF44046.1"/>
    <property type="molecule type" value="Genomic_DNA"/>
</dbReference>
<protein>
    <submittedName>
        <fullName evidence="4">Acetyltransferase</fullName>
    </submittedName>
</protein>
<reference evidence="4 5" key="1">
    <citation type="submission" date="2014-10" db="EMBL/GenBank/DDBJ databases">
        <title>Genome sequence of Micropolyspora internatus JCM3315.</title>
        <authorList>
            <person name="Shin S.-K."/>
            <person name="Yi H."/>
        </authorList>
    </citation>
    <scope>NUCLEOTIDE SEQUENCE [LARGE SCALE GENOMIC DNA]</scope>
    <source>
        <strain evidence="4 5">JCM 3315</strain>
    </source>
</reference>
<comment type="caution">
    <text evidence="4">The sequence shown here is derived from an EMBL/GenBank/DDBJ whole genome shotgun (WGS) entry which is preliminary data.</text>
</comment>
<dbReference type="InterPro" id="IPR000182">
    <property type="entry name" value="GNAT_dom"/>
</dbReference>
<dbReference type="InterPro" id="IPR016181">
    <property type="entry name" value="Acyl_CoA_acyltransferase"/>
</dbReference>
<dbReference type="GO" id="GO:0016747">
    <property type="term" value="F:acyltransferase activity, transferring groups other than amino-acyl groups"/>
    <property type="evidence" value="ECO:0007669"/>
    <property type="project" value="InterPro"/>
</dbReference>
<dbReference type="PROSITE" id="PS51186">
    <property type="entry name" value="GNAT"/>
    <property type="match status" value="1"/>
</dbReference>
<dbReference type="PANTHER" id="PTHR43877">
    <property type="entry name" value="AMINOALKYLPHOSPHONATE N-ACETYLTRANSFERASE-RELATED-RELATED"/>
    <property type="match status" value="1"/>
</dbReference>